<proteinExistence type="predicted"/>
<reference evidence="2 3" key="1">
    <citation type="submission" date="2015-03" db="EMBL/GenBank/DDBJ databases">
        <title>Luteipulveratus halotolerans sp. nov., a novel actinobacterium (Dermacoccaceae) from Sarawak, Malaysia.</title>
        <authorList>
            <person name="Juboi H."/>
            <person name="Basik A."/>
            <person name="Shamsul S.S."/>
            <person name="Arnold P."/>
            <person name="Schmitt E.K."/>
            <person name="Sanglier J.-J."/>
            <person name="Yeo T."/>
        </authorList>
    </citation>
    <scope>NUCLEOTIDE SEQUENCE [LARGE SCALE GENOMIC DNA]</scope>
    <source>
        <strain evidence="2 3">MN07-A0370</strain>
    </source>
</reference>
<evidence type="ECO:0000256" key="1">
    <source>
        <dbReference type="SAM" id="SignalP"/>
    </source>
</evidence>
<evidence type="ECO:0000313" key="3">
    <source>
        <dbReference type="Proteomes" id="UP000066480"/>
    </source>
</evidence>
<dbReference type="RefSeq" id="WP_052591753.1">
    <property type="nucleotide sequence ID" value="NZ_CP011112.1"/>
</dbReference>
<feature type="chain" id="PRO_5038654091" description="Secreted protein" evidence="1">
    <location>
        <begin position="23"/>
        <end position="147"/>
    </location>
</feature>
<gene>
    <name evidence="2" type="ORF">VV02_12010</name>
</gene>
<dbReference type="AlphaFoldDB" id="A0A0K1JI71"/>
<feature type="signal peptide" evidence="1">
    <location>
        <begin position="1"/>
        <end position="22"/>
    </location>
</feature>
<evidence type="ECO:0000313" key="2">
    <source>
        <dbReference type="EMBL" id="AKU16419.1"/>
    </source>
</evidence>
<keyword evidence="1" id="KW-0732">Signal</keyword>
<sequence length="147" mass="15052">MKRLVTTIALTAAVGAGMLSMADTGSAATSAPKAATSYVVMAKTPASTTPNAATKAAIVRAIERSPLLGEVPPTGIVVSQIKVSTVNPTWASALIQPKNSDVDPAQVLLHKTSKGWTARDLGTDQIGCGLVAKKVRADLALWDNCAA</sequence>
<name>A0A0K1JI71_9MICO</name>
<organism evidence="2 3">
    <name type="scientific">Luteipulveratus mongoliensis</name>
    <dbReference type="NCBI Taxonomy" id="571913"/>
    <lineage>
        <taxon>Bacteria</taxon>
        <taxon>Bacillati</taxon>
        <taxon>Actinomycetota</taxon>
        <taxon>Actinomycetes</taxon>
        <taxon>Micrococcales</taxon>
        <taxon>Dermacoccaceae</taxon>
        <taxon>Luteipulveratus</taxon>
    </lineage>
</organism>
<dbReference type="OrthoDB" id="3216660at2"/>
<keyword evidence="3" id="KW-1185">Reference proteome</keyword>
<protein>
    <recommendedName>
        <fullName evidence="4">Secreted protein</fullName>
    </recommendedName>
</protein>
<dbReference type="KEGG" id="lmoi:VV02_12010"/>
<accession>A0A0K1JI71</accession>
<dbReference type="EMBL" id="CP011112">
    <property type="protein sequence ID" value="AKU16419.1"/>
    <property type="molecule type" value="Genomic_DNA"/>
</dbReference>
<evidence type="ECO:0008006" key="4">
    <source>
        <dbReference type="Google" id="ProtNLM"/>
    </source>
</evidence>
<dbReference type="Proteomes" id="UP000066480">
    <property type="component" value="Chromosome"/>
</dbReference>
<dbReference type="STRING" id="571913.VV02_12010"/>